<dbReference type="AlphaFoldDB" id="A0AAF0PTW0"/>
<organism evidence="6 7">
    <name type="scientific">Solanum verrucosum</name>
    <dbReference type="NCBI Taxonomy" id="315347"/>
    <lineage>
        <taxon>Eukaryota</taxon>
        <taxon>Viridiplantae</taxon>
        <taxon>Streptophyta</taxon>
        <taxon>Embryophyta</taxon>
        <taxon>Tracheophyta</taxon>
        <taxon>Spermatophyta</taxon>
        <taxon>Magnoliopsida</taxon>
        <taxon>eudicotyledons</taxon>
        <taxon>Gunneridae</taxon>
        <taxon>Pentapetalae</taxon>
        <taxon>asterids</taxon>
        <taxon>lamiids</taxon>
        <taxon>Solanales</taxon>
        <taxon>Solanaceae</taxon>
        <taxon>Solanoideae</taxon>
        <taxon>Solaneae</taxon>
        <taxon>Solanum</taxon>
    </lineage>
</organism>
<evidence type="ECO:0000256" key="4">
    <source>
        <dbReference type="ARBA" id="ARBA00023014"/>
    </source>
</evidence>
<dbReference type="InterPro" id="IPR006058">
    <property type="entry name" value="2Fe2S_fd_BS"/>
</dbReference>
<reference evidence="6" key="1">
    <citation type="submission" date="2023-08" db="EMBL/GenBank/DDBJ databases">
        <title>A de novo genome assembly of Solanum verrucosum Schlechtendal, a Mexican diploid species geographically isolated from the other diploid A-genome species in potato relatives.</title>
        <authorList>
            <person name="Hosaka K."/>
        </authorList>
    </citation>
    <scope>NUCLEOTIDE SEQUENCE</scope>
    <source>
        <tissue evidence="6">Young leaves</tissue>
    </source>
</reference>
<keyword evidence="2" id="KW-0521">NADP</keyword>
<dbReference type="PANTHER" id="PTHR10366:SF806">
    <property type="entry name" value="CINNAMOYL-COA REDUCTASE 1-LIKE"/>
    <property type="match status" value="1"/>
</dbReference>
<evidence type="ECO:0008006" key="8">
    <source>
        <dbReference type="Google" id="ProtNLM"/>
    </source>
</evidence>
<evidence type="ECO:0000313" key="6">
    <source>
        <dbReference type="EMBL" id="WMV10782.1"/>
    </source>
</evidence>
<keyword evidence="1" id="KW-0001">2Fe-2S</keyword>
<accession>A0AAF0PTW0</accession>
<dbReference type="EMBL" id="CP133612">
    <property type="protein sequence ID" value="WMV10782.1"/>
    <property type="molecule type" value="Genomic_DNA"/>
</dbReference>
<evidence type="ECO:0000313" key="7">
    <source>
        <dbReference type="Proteomes" id="UP001234989"/>
    </source>
</evidence>
<dbReference type="GO" id="GO:0051537">
    <property type="term" value="F:2 iron, 2 sulfur cluster binding"/>
    <property type="evidence" value="ECO:0007669"/>
    <property type="project" value="UniProtKB-KW"/>
</dbReference>
<evidence type="ECO:0000256" key="3">
    <source>
        <dbReference type="ARBA" id="ARBA00023002"/>
    </source>
</evidence>
<name>A0AAF0PTW0_SOLVR</name>
<keyword evidence="3" id="KW-0560">Oxidoreductase</keyword>
<dbReference type="SUPFAM" id="SSF51735">
    <property type="entry name" value="NAD(P)-binding Rossmann-fold domains"/>
    <property type="match status" value="1"/>
</dbReference>
<keyword evidence="1" id="KW-0408">Iron</keyword>
<dbReference type="InterPro" id="IPR036291">
    <property type="entry name" value="NAD(P)-bd_dom_sf"/>
</dbReference>
<protein>
    <recommendedName>
        <fullName evidence="8">NAD-dependent epimerase/dehydratase domain-containing protein</fullName>
    </recommendedName>
</protein>
<dbReference type="InterPro" id="IPR050425">
    <property type="entry name" value="NAD(P)_dehydrat-like"/>
</dbReference>
<gene>
    <name evidence="6" type="ORF">MTR67_004167</name>
</gene>
<dbReference type="PANTHER" id="PTHR10366">
    <property type="entry name" value="NAD DEPENDENT EPIMERASE/DEHYDRATASE"/>
    <property type="match status" value="1"/>
</dbReference>
<dbReference type="Proteomes" id="UP001234989">
    <property type="component" value="Chromosome 1"/>
</dbReference>
<proteinExistence type="predicted"/>
<comment type="cofactor">
    <cofactor evidence="5">
        <name>[2Fe-2S] cluster</name>
        <dbReference type="ChEBI" id="CHEBI:190135"/>
    </cofactor>
</comment>
<keyword evidence="7" id="KW-1185">Reference proteome</keyword>
<evidence type="ECO:0000256" key="5">
    <source>
        <dbReference type="ARBA" id="ARBA00034078"/>
    </source>
</evidence>
<sequence>MESKNSGEGKAICVTGASGFIASWLVKLLLHRGYIVNATVRNLKLLEEQSFDPAVDGCEGGTCGSCCERNVKCPSSCAKSPSVRRVVITSSTASIICNKNMSTPGVVADETLYSDPEFCEQRKDWYRLSKTLAEQAAWKFAKENGIDLVTLHPGLVIGPLLQPTLNFSCEAIVNVTKEGKFVQ</sequence>
<dbReference type="GO" id="GO:0016616">
    <property type="term" value="F:oxidoreductase activity, acting on the CH-OH group of donors, NAD or NADP as acceptor"/>
    <property type="evidence" value="ECO:0007669"/>
    <property type="project" value="TreeGrafter"/>
</dbReference>
<evidence type="ECO:0000256" key="1">
    <source>
        <dbReference type="ARBA" id="ARBA00022714"/>
    </source>
</evidence>
<evidence type="ECO:0000256" key="2">
    <source>
        <dbReference type="ARBA" id="ARBA00022857"/>
    </source>
</evidence>
<dbReference type="Gene3D" id="3.40.50.720">
    <property type="entry name" value="NAD(P)-binding Rossmann-like Domain"/>
    <property type="match status" value="2"/>
</dbReference>
<dbReference type="PROSITE" id="PS00197">
    <property type="entry name" value="2FE2S_FER_1"/>
    <property type="match status" value="1"/>
</dbReference>
<keyword evidence="1" id="KW-0479">Metal-binding</keyword>
<keyword evidence="4" id="KW-0411">Iron-sulfur</keyword>